<dbReference type="GO" id="GO:0009425">
    <property type="term" value="C:bacterial-type flagellum basal body"/>
    <property type="evidence" value="ECO:0007669"/>
    <property type="project" value="InterPro"/>
</dbReference>
<dbReference type="PANTHER" id="PTHR43484:SF1">
    <property type="entry name" value="FLAGELLAR MOTOR SWITCH PROTEIN FLIN"/>
    <property type="match status" value="1"/>
</dbReference>
<dbReference type="EMBL" id="QFGA01000003">
    <property type="protein sequence ID" value="TEB04943.1"/>
    <property type="molecule type" value="Genomic_DNA"/>
</dbReference>
<name>A0A4Y7R8C4_9FIRM</name>
<dbReference type="PRINTS" id="PR00956">
    <property type="entry name" value="FLGMOTORFLIN"/>
</dbReference>
<keyword evidence="6" id="KW-0472">Membrane</keyword>
<keyword evidence="8" id="KW-0969">Cilium</keyword>
<dbReference type="GO" id="GO:0005886">
    <property type="term" value="C:plasma membrane"/>
    <property type="evidence" value="ECO:0007669"/>
    <property type="project" value="UniProtKB-SubCell"/>
</dbReference>
<evidence type="ECO:0000256" key="6">
    <source>
        <dbReference type="ARBA" id="ARBA00023136"/>
    </source>
</evidence>
<comment type="caution">
    <text evidence="8">The sequence shown here is derived from an EMBL/GenBank/DDBJ whole genome shotgun (WGS) entry which is preliminary data.</text>
</comment>
<dbReference type="RefSeq" id="WP_190259228.1">
    <property type="nucleotide sequence ID" value="NZ_QFGA01000003.1"/>
</dbReference>
<keyword evidence="8" id="KW-0282">Flagellum</keyword>
<keyword evidence="3" id="KW-1003">Cell membrane</keyword>
<sequence length="125" mass="13649">MTEEEIKSFLADGNNGEADIKKVQFPSLQPVKGMDNVKTGMSHLADVYVEISVELGQAEQKVREVLALSEGSVIKLDKPVGAAVEVIMNQQRFAKGEVVIVNDNFGVRISAINRTHNLKLTEGLL</sequence>
<dbReference type="Proteomes" id="UP000298324">
    <property type="component" value="Unassembled WGS sequence"/>
</dbReference>
<accession>A0A4Y7R8C4</accession>
<evidence type="ECO:0000313" key="8">
    <source>
        <dbReference type="EMBL" id="TEB04943.1"/>
    </source>
</evidence>
<keyword evidence="4" id="KW-0145">Chemotaxis</keyword>
<evidence type="ECO:0000256" key="2">
    <source>
        <dbReference type="ARBA" id="ARBA00009226"/>
    </source>
</evidence>
<keyword evidence="9" id="KW-1185">Reference proteome</keyword>
<dbReference type="Pfam" id="PF01052">
    <property type="entry name" value="FliMN_C"/>
    <property type="match status" value="1"/>
</dbReference>
<dbReference type="GO" id="GO:0071973">
    <property type="term" value="P:bacterial-type flagellum-dependent cell motility"/>
    <property type="evidence" value="ECO:0007669"/>
    <property type="project" value="InterPro"/>
</dbReference>
<dbReference type="InterPro" id="IPR012826">
    <property type="entry name" value="FliN"/>
</dbReference>
<comment type="subcellular location">
    <subcellularLocation>
        <location evidence="1">Cell membrane</location>
        <topology evidence="1">Peripheral membrane protein</topology>
        <orientation evidence="1">Cytoplasmic side</orientation>
    </subcellularLocation>
</comment>
<dbReference type="InterPro" id="IPR001172">
    <property type="entry name" value="FliN_T3SS_HrcQb"/>
</dbReference>
<evidence type="ECO:0000256" key="4">
    <source>
        <dbReference type="ARBA" id="ARBA00022500"/>
    </source>
</evidence>
<evidence type="ECO:0000313" key="9">
    <source>
        <dbReference type="Proteomes" id="UP000298324"/>
    </source>
</evidence>
<dbReference type="AlphaFoldDB" id="A0A4Y7R8C4"/>
<gene>
    <name evidence="8" type="primary">fliN_1</name>
    <name evidence="8" type="ORF">Psch_03706</name>
</gene>
<dbReference type="InterPro" id="IPR051469">
    <property type="entry name" value="FliN/MopA/SpaO"/>
</dbReference>
<evidence type="ECO:0000256" key="1">
    <source>
        <dbReference type="ARBA" id="ARBA00004413"/>
    </source>
</evidence>
<evidence type="ECO:0000259" key="7">
    <source>
        <dbReference type="Pfam" id="PF01052"/>
    </source>
</evidence>
<evidence type="ECO:0000256" key="5">
    <source>
        <dbReference type="ARBA" id="ARBA00022779"/>
    </source>
</evidence>
<evidence type="ECO:0000256" key="3">
    <source>
        <dbReference type="ARBA" id="ARBA00022475"/>
    </source>
</evidence>
<dbReference type="GO" id="GO:0003774">
    <property type="term" value="F:cytoskeletal motor activity"/>
    <property type="evidence" value="ECO:0007669"/>
    <property type="project" value="InterPro"/>
</dbReference>
<dbReference type="Gene3D" id="2.30.330.10">
    <property type="entry name" value="SpoA-like"/>
    <property type="match status" value="1"/>
</dbReference>
<dbReference type="GO" id="GO:0006935">
    <property type="term" value="P:chemotaxis"/>
    <property type="evidence" value="ECO:0007669"/>
    <property type="project" value="UniProtKB-KW"/>
</dbReference>
<protein>
    <submittedName>
        <fullName evidence="8">Flagellar motor switch protein FliN</fullName>
    </submittedName>
</protein>
<proteinExistence type="inferred from homology"/>
<dbReference type="PANTHER" id="PTHR43484">
    <property type="match status" value="1"/>
</dbReference>
<reference evidence="8 9" key="1">
    <citation type="journal article" date="2018" name="Environ. Microbiol.">
        <title>Novel energy conservation strategies and behaviour of Pelotomaculum schinkii driving syntrophic propionate catabolism.</title>
        <authorList>
            <person name="Hidalgo-Ahumada C.A.P."/>
            <person name="Nobu M.K."/>
            <person name="Narihiro T."/>
            <person name="Tamaki H."/>
            <person name="Liu W.T."/>
            <person name="Kamagata Y."/>
            <person name="Stams A.J.M."/>
            <person name="Imachi H."/>
            <person name="Sousa D.Z."/>
        </authorList>
    </citation>
    <scope>NUCLEOTIDE SEQUENCE [LARGE SCALE GENOMIC DNA]</scope>
    <source>
        <strain evidence="8 9">HH</strain>
    </source>
</reference>
<feature type="domain" description="Flagellar motor switch protein FliN-like C-terminal" evidence="7">
    <location>
        <begin position="43"/>
        <end position="112"/>
    </location>
</feature>
<dbReference type="InterPro" id="IPR036429">
    <property type="entry name" value="SpoA-like_sf"/>
</dbReference>
<dbReference type="InterPro" id="IPR001543">
    <property type="entry name" value="FliN-like_C"/>
</dbReference>
<organism evidence="8 9">
    <name type="scientific">Pelotomaculum schinkii</name>
    <dbReference type="NCBI Taxonomy" id="78350"/>
    <lineage>
        <taxon>Bacteria</taxon>
        <taxon>Bacillati</taxon>
        <taxon>Bacillota</taxon>
        <taxon>Clostridia</taxon>
        <taxon>Eubacteriales</taxon>
        <taxon>Desulfotomaculaceae</taxon>
        <taxon>Pelotomaculum</taxon>
    </lineage>
</organism>
<keyword evidence="5" id="KW-0283">Flagellar rotation</keyword>
<comment type="similarity">
    <text evidence="2">Belongs to the FliN/MopA/SpaO family.</text>
</comment>
<keyword evidence="8" id="KW-0966">Cell projection</keyword>
<dbReference type="NCBIfam" id="TIGR02480">
    <property type="entry name" value="fliN"/>
    <property type="match status" value="1"/>
</dbReference>
<dbReference type="SUPFAM" id="SSF101801">
    <property type="entry name" value="Surface presentation of antigens (SPOA)"/>
    <property type="match status" value="1"/>
</dbReference>